<proteinExistence type="predicted"/>
<gene>
    <name evidence="2" type="ORF">P7K49_014907</name>
</gene>
<accession>A0ABQ9V7Q8</accession>
<reference evidence="2 3" key="1">
    <citation type="submission" date="2023-05" db="EMBL/GenBank/DDBJ databases">
        <title>B98-5 Cell Line De Novo Hybrid Assembly: An Optical Mapping Approach.</title>
        <authorList>
            <person name="Kananen K."/>
            <person name="Auerbach J.A."/>
            <person name="Kautto E."/>
            <person name="Blachly J.S."/>
        </authorList>
    </citation>
    <scope>NUCLEOTIDE SEQUENCE [LARGE SCALE GENOMIC DNA]</scope>
    <source>
        <strain evidence="2">B95-8</strain>
        <tissue evidence="2">Cell line</tissue>
    </source>
</reference>
<feature type="compositionally biased region" description="Basic and acidic residues" evidence="1">
    <location>
        <begin position="24"/>
        <end position="38"/>
    </location>
</feature>
<dbReference type="Proteomes" id="UP001266305">
    <property type="component" value="Unassembled WGS sequence"/>
</dbReference>
<evidence type="ECO:0000313" key="3">
    <source>
        <dbReference type="Proteomes" id="UP001266305"/>
    </source>
</evidence>
<evidence type="ECO:0000256" key="1">
    <source>
        <dbReference type="SAM" id="MobiDB-lite"/>
    </source>
</evidence>
<keyword evidence="3" id="KW-1185">Reference proteome</keyword>
<organism evidence="2 3">
    <name type="scientific">Saguinus oedipus</name>
    <name type="common">Cotton-top tamarin</name>
    <name type="synonym">Oedipomidas oedipus</name>
    <dbReference type="NCBI Taxonomy" id="9490"/>
    <lineage>
        <taxon>Eukaryota</taxon>
        <taxon>Metazoa</taxon>
        <taxon>Chordata</taxon>
        <taxon>Craniata</taxon>
        <taxon>Vertebrata</taxon>
        <taxon>Euteleostomi</taxon>
        <taxon>Mammalia</taxon>
        <taxon>Eutheria</taxon>
        <taxon>Euarchontoglires</taxon>
        <taxon>Primates</taxon>
        <taxon>Haplorrhini</taxon>
        <taxon>Platyrrhini</taxon>
        <taxon>Cebidae</taxon>
        <taxon>Callitrichinae</taxon>
        <taxon>Saguinus</taxon>
    </lineage>
</organism>
<comment type="caution">
    <text evidence="2">The sequence shown here is derived from an EMBL/GenBank/DDBJ whole genome shotgun (WGS) entry which is preliminary data.</text>
</comment>
<feature type="compositionally biased region" description="Polar residues" evidence="1">
    <location>
        <begin position="1"/>
        <end position="14"/>
    </location>
</feature>
<sequence length="62" mass="6616">MLLHNHSQTLQNGHHSGRAGTSPADKRSSHSGGTRDADAQPAPRTLHSASYSPDWIESLIGD</sequence>
<name>A0ABQ9V7Q8_SAGOE</name>
<dbReference type="EMBL" id="JASSZA010000007">
    <property type="protein sequence ID" value="KAK2105393.1"/>
    <property type="molecule type" value="Genomic_DNA"/>
</dbReference>
<protein>
    <submittedName>
        <fullName evidence="2">Uncharacterized protein</fullName>
    </submittedName>
</protein>
<feature type="region of interest" description="Disordered" evidence="1">
    <location>
        <begin position="1"/>
        <end position="62"/>
    </location>
</feature>
<evidence type="ECO:0000313" key="2">
    <source>
        <dbReference type="EMBL" id="KAK2105393.1"/>
    </source>
</evidence>